<keyword evidence="3" id="KW-1185">Reference proteome</keyword>
<reference evidence="2 3" key="1">
    <citation type="submission" date="2019-11" db="EMBL/GenBank/DDBJ databases">
        <title>Whole genome sequence of Oryza granulata.</title>
        <authorList>
            <person name="Li W."/>
        </authorList>
    </citation>
    <scope>NUCLEOTIDE SEQUENCE [LARGE SCALE GENOMIC DNA]</scope>
    <source>
        <strain evidence="3">cv. Menghai</strain>
        <tissue evidence="2">Leaf</tissue>
    </source>
</reference>
<feature type="region of interest" description="Disordered" evidence="1">
    <location>
        <begin position="1"/>
        <end position="32"/>
    </location>
</feature>
<evidence type="ECO:0000256" key="1">
    <source>
        <dbReference type="SAM" id="MobiDB-lite"/>
    </source>
</evidence>
<comment type="caution">
    <text evidence="2">The sequence shown here is derived from an EMBL/GenBank/DDBJ whole genome shotgun (WGS) entry which is preliminary data.</text>
</comment>
<evidence type="ECO:0000313" key="2">
    <source>
        <dbReference type="EMBL" id="KAF0906167.1"/>
    </source>
</evidence>
<organism evidence="2 3">
    <name type="scientific">Oryza meyeriana var. granulata</name>
    <dbReference type="NCBI Taxonomy" id="110450"/>
    <lineage>
        <taxon>Eukaryota</taxon>
        <taxon>Viridiplantae</taxon>
        <taxon>Streptophyta</taxon>
        <taxon>Embryophyta</taxon>
        <taxon>Tracheophyta</taxon>
        <taxon>Spermatophyta</taxon>
        <taxon>Magnoliopsida</taxon>
        <taxon>Liliopsida</taxon>
        <taxon>Poales</taxon>
        <taxon>Poaceae</taxon>
        <taxon>BOP clade</taxon>
        <taxon>Oryzoideae</taxon>
        <taxon>Oryzeae</taxon>
        <taxon>Oryzinae</taxon>
        <taxon>Oryza</taxon>
        <taxon>Oryza meyeriana</taxon>
    </lineage>
</organism>
<evidence type="ECO:0000313" key="3">
    <source>
        <dbReference type="Proteomes" id="UP000479710"/>
    </source>
</evidence>
<dbReference type="Proteomes" id="UP000479710">
    <property type="component" value="Unassembled WGS sequence"/>
</dbReference>
<dbReference type="EMBL" id="SPHZ02000007">
    <property type="protein sequence ID" value="KAF0906167.1"/>
    <property type="molecule type" value="Genomic_DNA"/>
</dbReference>
<accession>A0A6G1D1I1</accession>
<gene>
    <name evidence="2" type="ORF">E2562_009191</name>
</gene>
<sequence>VTAKTGTRRWQTTCGRPAEGNGDGGSSAGMTAVDGIEQSYGDAVRALIVE</sequence>
<dbReference type="AlphaFoldDB" id="A0A6G1D1I1"/>
<feature type="compositionally biased region" description="Polar residues" evidence="1">
    <location>
        <begin position="1"/>
        <end position="14"/>
    </location>
</feature>
<protein>
    <submittedName>
        <fullName evidence="2">Uncharacterized protein</fullName>
    </submittedName>
</protein>
<proteinExistence type="predicted"/>
<name>A0A6G1D1I1_9ORYZ</name>
<feature type="non-terminal residue" evidence="2">
    <location>
        <position position="1"/>
    </location>
</feature>